<evidence type="ECO:0000256" key="4">
    <source>
        <dbReference type="PROSITE-ProRule" id="PRU00221"/>
    </source>
</evidence>
<dbReference type="InterPro" id="IPR042532">
    <property type="entry name" value="EXOC3/Sec6_C"/>
</dbReference>
<dbReference type="InterPro" id="IPR015943">
    <property type="entry name" value="WD40/YVTN_repeat-like_dom_sf"/>
</dbReference>
<name>A0A0D3CX98_BRAOL</name>
<dbReference type="HOGENOM" id="CLU_417167_0_0_1"/>
<comment type="similarity">
    <text evidence="1">Belongs to the SEC6 family.</text>
</comment>
<dbReference type="InterPro" id="IPR001680">
    <property type="entry name" value="WD40_rpt"/>
</dbReference>
<dbReference type="GO" id="GO:0000145">
    <property type="term" value="C:exocyst"/>
    <property type="evidence" value="ECO:0007669"/>
    <property type="project" value="InterPro"/>
</dbReference>
<feature type="repeat" description="WD" evidence="4">
    <location>
        <begin position="193"/>
        <end position="234"/>
    </location>
</feature>
<dbReference type="PANTHER" id="PTHR19857:SF8">
    <property type="entry name" value="ANGIO-ASSOCIATED MIGRATORY CELL PROTEIN"/>
    <property type="match status" value="1"/>
</dbReference>
<dbReference type="Gene3D" id="1.10.357.50">
    <property type="match status" value="1"/>
</dbReference>
<keyword evidence="3" id="KW-0677">Repeat</keyword>
<dbReference type="Gene3D" id="2.130.10.10">
    <property type="entry name" value="YVTN repeat-like/Quinoprotein amine dehydrogenase"/>
    <property type="match status" value="1"/>
</dbReference>
<keyword evidence="6" id="KW-1185">Reference proteome</keyword>
<accession>A0A0D3CX98</accession>
<proteinExistence type="inferred from homology"/>
<dbReference type="GO" id="GO:0006887">
    <property type="term" value="P:exocytosis"/>
    <property type="evidence" value="ECO:0007669"/>
    <property type="project" value="InterPro"/>
</dbReference>
<dbReference type="eggNOG" id="KOG0296">
    <property type="taxonomic scope" value="Eukaryota"/>
</dbReference>
<organism evidence="5 6">
    <name type="scientific">Brassica oleracea var. oleracea</name>
    <dbReference type="NCBI Taxonomy" id="109376"/>
    <lineage>
        <taxon>Eukaryota</taxon>
        <taxon>Viridiplantae</taxon>
        <taxon>Streptophyta</taxon>
        <taxon>Embryophyta</taxon>
        <taxon>Tracheophyta</taxon>
        <taxon>Spermatophyta</taxon>
        <taxon>Magnoliopsida</taxon>
        <taxon>eudicotyledons</taxon>
        <taxon>Gunneridae</taxon>
        <taxon>Pentapetalae</taxon>
        <taxon>rosids</taxon>
        <taxon>malvids</taxon>
        <taxon>Brassicales</taxon>
        <taxon>Brassicaceae</taxon>
        <taxon>Brassiceae</taxon>
        <taxon>Brassica</taxon>
    </lineage>
</organism>
<reference evidence="5" key="2">
    <citation type="submission" date="2015-03" db="UniProtKB">
        <authorList>
            <consortium name="EnsemblPlants"/>
        </authorList>
    </citation>
    <scope>IDENTIFICATION</scope>
</reference>
<dbReference type="Pfam" id="PF00400">
    <property type="entry name" value="WD40"/>
    <property type="match status" value="4"/>
</dbReference>
<dbReference type="STRING" id="109376.A0A0D3CX98"/>
<dbReference type="EnsemblPlants" id="Bo6g093070.1">
    <property type="protein sequence ID" value="Bo6g093070.1"/>
    <property type="gene ID" value="Bo6g093070"/>
</dbReference>
<reference evidence="5 6" key="1">
    <citation type="journal article" date="2014" name="Genome Biol.">
        <title>Transcriptome and methylome profiling reveals relics of genome dominance in the mesopolyploid Brassica oleracea.</title>
        <authorList>
            <person name="Parkin I.A."/>
            <person name="Koh C."/>
            <person name="Tang H."/>
            <person name="Robinson S.J."/>
            <person name="Kagale S."/>
            <person name="Clarke W.E."/>
            <person name="Town C.D."/>
            <person name="Nixon J."/>
            <person name="Krishnakumar V."/>
            <person name="Bidwell S.L."/>
            <person name="Denoeud F."/>
            <person name="Belcram H."/>
            <person name="Links M.G."/>
            <person name="Just J."/>
            <person name="Clarke C."/>
            <person name="Bender T."/>
            <person name="Huebert T."/>
            <person name="Mason A.S."/>
            <person name="Pires J.C."/>
            <person name="Barker G."/>
            <person name="Moore J."/>
            <person name="Walley P.G."/>
            <person name="Manoli S."/>
            <person name="Batley J."/>
            <person name="Edwards D."/>
            <person name="Nelson M.N."/>
            <person name="Wang X."/>
            <person name="Paterson A.H."/>
            <person name="King G."/>
            <person name="Bancroft I."/>
            <person name="Chalhoub B."/>
            <person name="Sharpe A.G."/>
        </authorList>
    </citation>
    <scope>NUCLEOTIDE SEQUENCE</scope>
    <source>
        <strain evidence="5 6">cv. TO1000</strain>
    </source>
</reference>
<dbReference type="AlphaFoldDB" id="A0A0D3CX98"/>
<keyword evidence="2 4" id="KW-0853">WD repeat</keyword>
<dbReference type="InterPro" id="IPR036322">
    <property type="entry name" value="WD40_repeat_dom_sf"/>
</dbReference>
<dbReference type="Pfam" id="PF06046">
    <property type="entry name" value="Sec6"/>
    <property type="match status" value="1"/>
</dbReference>
<protein>
    <submittedName>
        <fullName evidence="5">Uncharacterized protein</fullName>
    </submittedName>
</protein>
<evidence type="ECO:0000256" key="3">
    <source>
        <dbReference type="ARBA" id="ARBA00022737"/>
    </source>
</evidence>
<dbReference type="eggNOG" id="KOG2286">
    <property type="taxonomic scope" value="Eukaryota"/>
</dbReference>
<evidence type="ECO:0000313" key="5">
    <source>
        <dbReference type="EnsemblPlants" id="Bo6g093070.1"/>
    </source>
</evidence>
<dbReference type="PROSITE" id="PS50294">
    <property type="entry name" value="WD_REPEATS_REGION"/>
    <property type="match status" value="2"/>
</dbReference>
<evidence type="ECO:0000313" key="6">
    <source>
        <dbReference type="Proteomes" id="UP000032141"/>
    </source>
</evidence>
<dbReference type="Proteomes" id="UP000032141">
    <property type="component" value="Chromosome C6"/>
</dbReference>
<feature type="repeat" description="WD" evidence="4">
    <location>
        <begin position="277"/>
        <end position="318"/>
    </location>
</feature>
<dbReference type="InterPro" id="IPR010326">
    <property type="entry name" value="EXOC3/Sec6"/>
</dbReference>
<dbReference type="Gene3D" id="1.10.357.70">
    <property type="entry name" value="Exocyst complex component Sec6, C-terminal domain"/>
    <property type="match status" value="1"/>
</dbReference>
<dbReference type="SMART" id="SM00320">
    <property type="entry name" value="WD40"/>
    <property type="match status" value="4"/>
</dbReference>
<dbReference type="InterPro" id="IPR051179">
    <property type="entry name" value="WD_repeat_multifunction"/>
</dbReference>
<evidence type="ECO:0000256" key="1">
    <source>
        <dbReference type="ARBA" id="ARBA00009447"/>
    </source>
</evidence>
<evidence type="ECO:0000256" key="2">
    <source>
        <dbReference type="ARBA" id="ARBA00022574"/>
    </source>
</evidence>
<sequence length="658" mass="74285">MDPSRARQIRASWRAEEAFAERYMADMRGEFIKEEEIDEENGFARELSWERVRNRMVMTIWVTRKMMEEHNPPLEAFIGTCVKILLLLRLIFLNLLDEYGRPGGRGLAVITAQSACLWIGECLEPFLTHFTDSWTNVMTIRADQSMKSWMSENLSARANVGYDMSLDTVETLTSVNQRLFPLKIGKGDWAAELLGHEDSVSSLAFSYDGQLVASGGLDGVVQIFDASSGTLKCVLDGPGGGIEWVKWHPRGHIVLAGSEDCSMWMWNADKEAYLNMFAGHNQSVTCGDFTPDGKLICTGSGDASLIVWNPKTCESIHVVKGKSKSLPLSIYMLLWNANIWFPVGHPYHTEGLICLDINSNTSLTISGSKDGSVHIVNIVTGKVTGWVVEYQENLIALGVDDSLAQKWYMNILEADKVQPPKKTEEGKLYTPAAVDLFRILGEQVQIVRDNSTDVMLYRIALAIIQQVMIDFQAAEKQRVGEPASDIGLEPLCAMINNNLRCYNLAMELSNSTLEALPQNYAEQEAVHQTVRVIFEDPGVQELLVKLYQKDWAEGQVIEFLVATFSDYFTDVKMYVEERSFRRFVEACLEETVVVYVNHLLTQKNYIKEETIERMRLDEEKVESRIRIMSDLRELASAESLDAFTLVYSNILEHQPDCP</sequence>
<dbReference type="Gramene" id="Bo6g093070.1">
    <property type="protein sequence ID" value="Bo6g093070.1"/>
    <property type="gene ID" value="Bo6g093070"/>
</dbReference>
<dbReference type="PANTHER" id="PTHR19857">
    <property type="entry name" value="MITOCHONDRIAL DIVISION PROTEIN 1-RELATED"/>
    <property type="match status" value="1"/>
</dbReference>
<feature type="repeat" description="WD" evidence="4">
    <location>
        <begin position="235"/>
        <end position="276"/>
    </location>
</feature>
<dbReference type="PROSITE" id="PS50082">
    <property type="entry name" value="WD_REPEATS_2"/>
    <property type="match status" value="3"/>
</dbReference>
<dbReference type="SUPFAM" id="SSF50978">
    <property type="entry name" value="WD40 repeat-like"/>
    <property type="match status" value="1"/>
</dbReference>